<dbReference type="CDD" id="cd04301">
    <property type="entry name" value="NAT_SF"/>
    <property type="match status" value="1"/>
</dbReference>
<protein>
    <submittedName>
        <fullName evidence="2">GNAT family protein</fullName>
    </submittedName>
</protein>
<dbReference type="PANTHER" id="PTHR43415">
    <property type="entry name" value="SPERMIDINE N(1)-ACETYLTRANSFERASE"/>
    <property type="match status" value="1"/>
</dbReference>
<evidence type="ECO:0000313" key="2">
    <source>
        <dbReference type="EMBL" id="MEB4795311.1"/>
    </source>
</evidence>
<accession>A0ABU6DC32</accession>
<organism evidence="2 3">
    <name type="scientific">Paenibacillus chondroitinus</name>
    <dbReference type="NCBI Taxonomy" id="59842"/>
    <lineage>
        <taxon>Bacteria</taxon>
        <taxon>Bacillati</taxon>
        <taxon>Bacillota</taxon>
        <taxon>Bacilli</taxon>
        <taxon>Bacillales</taxon>
        <taxon>Paenibacillaceae</taxon>
        <taxon>Paenibacillus</taxon>
    </lineage>
</organism>
<feature type="domain" description="N-acetyltransferase" evidence="1">
    <location>
        <begin position="6"/>
        <end position="165"/>
    </location>
</feature>
<dbReference type="Proteomes" id="UP001355653">
    <property type="component" value="Unassembled WGS sequence"/>
</dbReference>
<evidence type="ECO:0000313" key="3">
    <source>
        <dbReference type="Proteomes" id="UP001355653"/>
    </source>
</evidence>
<dbReference type="Gene3D" id="3.40.630.30">
    <property type="match status" value="1"/>
</dbReference>
<comment type="caution">
    <text evidence="2">The sequence shown here is derived from an EMBL/GenBank/DDBJ whole genome shotgun (WGS) entry which is preliminary data.</text>
</comment>
<sequence length="177" mass="20427">MTGQRVSLRPFETEDIKELHQWSNDPVSILLVGRVPQAYEQIEQQVMRKRQNGDLLLAIENEENKLIGWVFLKDIEHEHGRAGIGILLAPEARGQGYGKEAMKAMIKIGFNQLRLHKIYLTTRGLNEHAIALYKKIGFVVEGKLREHAFCNGQYYDTYYMGMLKSDWQAEVYLNCNS</sequence>
<dbReference type="PROSITE" id="PS51186">
    <property type="entry name" value="GNAT"/>
    <property type="match status" value="1"/>
</dbReference>
<reference evidence="2 3" key="1">
    <citation type="submission" date="2023-03" db="EMBL/GenBank/DDBJ databases">
        <title>Bacillus Genome Sequencing.</title>
        <authorList>
            <person name="Dunlap C."/>
        </authorList>
    </citation>
    <scope>NUCLEOTIDE SEQUENCE [LARGE SCALE GENOMIC DNA]</scope>
    <source>
        <strain evidence="2 3">NRS-1351</strain>
    </source>
</reference>
<dbReference type="RefSeq" id="WP_127455822.1">
    <property type="nucleotide sequence ID" value="NZ_JAROBY010000025.1"/>
</dbReference>
<dbReference type="SUPFAM" id="SSF55729">
    <property type="entry name" value="Acyl-CoA N-acyltransferases (Nat)"/>
    <property type="match status" value="1"/>
</dbReference>
<name>A0ABU6DC32_9BACL</name>
<keyword evidence="3" id="KW-1185">Reference proteome</keyword>
<dbReference type="InterPro" id="IPR016181">
    <property type="entry name" value="Acyl_CoA_acyltransferase"/>
</dbReference>
<dbReference type="PANTHER" id="PTHR43415:SF3">
    <property type="entry name" value="GNAT-FAMILY ACETYLTRANSFERASE"/>
    <property type="match status" value="1"/>
</dbReference>
<gene>
    <name evidence="2" type="ORF">P5G65_15505</name>
</gene>
<dbReference type="Pfam" id="PF13302">
    <property type="entry name" value="Acetyltransf_3"/>
    <property type="match status" value="1"/>
</dbReference>
<evidence type="ECO:0000259" key="1">
    <source>
        <dbReference type="PROSITE" id="PS51186"/>
    </source>
</evidence>
<proteinExistence type="predicted"/>
<dbReference type="EMBL" id="JAROBY010000025">
    <property type="protein sequence ID" value="MEB4795311.1"/>
    <property type="molecule type" value="Genomic_DNA"/>
</dbReference>
<dbReference type="InterPro" id="IPR000182">
    <property type="entry name" value="GNAT_dom"/>
</dbReference>